<sequence>PARGKGRAREQRLDTPEPLPSRRRIMLLGALTALLGAVMIVRIALDGTSEFGARLAAGCWALAAIAGVLAARR</sequence>
<reference evidence="2 3" key="1">
    <citation type="submission" date="2020-01" db="EMBL/GenBank/DDBJ databases">
        <title>Insect and environment-associated Actinomycetes.</title>
        <authorList>
            <person name="Currrie C."/>
            <person name="Chevrette M."/>
            <person name="Carlson C."/>
            <person name="Stubbendieck R."/>
            <person name="Wendt-Pienkowski E."/>
        </authorList>
    </citation>
    <scope>NUCLEOTIDE SEQUENCE [LARGE SCALE GENOMIC DNA]</scope>
    <source>
        <strain evidence="2 3">SID10258</strain>
    </source>
</reference>
<name>A0A6L9QCJ3_9ACTN</name>
<keyword evidence="1" id="KW-1133">Transmembrane helix</keyword>
<feature type="transmembrane region" description="Helical" evidence="1">
    <location>
        <begin position="25"/>
        <end position="45"/>
    </location>
</feature>
<evidence type="ECO:0000256" key="1">
    <source>
        <dbReference type="SAM" id="Phobius"/>
    </source>
</evidence>
<dbReference type="EMBL" id="JAAGLI010000300">
    <property type="protein sequence ID" value="NEA23191.1"/>
    <property type="molecule type" value="Genomic_DNA"/>
</dbReference>
<dbReference type="AlphaFoldDB" id="A0A6L9QCJ3"/>
<feature type="non-terminal residue" evidence="2">
    <location>
        <position position="73"/>
    </location>
</feature>
<comment type="caution">
    <text evidence="2">The sequence shown here is derived from an EMBL/GenBank/DDBJ whole genome shotgun (WGS) entry which is preliminary data.</text>
</comment>
<gene>
    <name evidence="2" type="ORF">G3I70_11895</name>
</gene>
<protein>
    <submittedName>
        <fullName evidence="2">Uncharacterized protein</fullName>
    </submittedName>
</protein>
<accession>A0A6L9QCJ3</accession>
<keyword evidence="1" id="KW-0472">Membrane</keyword>
<feature type="transmembrane region" description="Helical" evidence="1">
    <location>
        <begin position="51"/>
        <end position="71"/>
    </location>
</feature>
<feature type="non-terminal residue" evidence="2">
    <location>
        <position position="1"/>
    </location>
</feature>
<keyword evidence="1" id="KW-0812">Transmembrane</keyword>
<dbReference type="Proteomes" id="UP000475532">
    <property type="component" value="Unassembled WGS sequence"/>
</dbReference>
<evidence type="ECO:0000313" key="2">
    <source>
        <dbReference type="EMBL" id="NEA23191.1"/>
    </source>
</evidence>
<evidence type="ECO:0000313" key="3">
    <source>
        <dbReference type="Proteomes" id="UP000475532"/>
    </source>
</evidence>
<organism evidence="2 3">
    <name type="scientific">Actinomadura bangladeshensis</name>
    <dbReference type="NCBI Taxonomy" id="453573"/>
    <lineage>
        <taxon>Bacteria</taxon>
        <taxon>Bacillati</taxon>
        <taxon>Actinomycetota</taxon>
        <taxon>Actinomycetes</taxon>
        <taxon>Streptosporangiales</taxon>
        <taxon>Thermomonosporaceae</taxon>
        <taxon>Actinomadura</taxon>
    </lineage>
</organism>
<proteinExistence type="predicted"/>